<feature type="compositionally biased region" description="Basic residues" evidence="2">
    <location>
        <begin position="151"/>
        <end position="161"/>
    </location>
</feature>
<reference evidence="3 4" key="1">
    <citation type="submission" date="2024-09" db="EMBL/GenBank/DDBJ databases">
        <title>Genome sequencing and assembly of Phytophthora oleae, isolate VK10A, causative agent of rot of olive drupes.</title>
        <authorList>
            <person name="Conti Taguali S."/>
            <person name="Riolo M."/>
            <person name="La Spada F."/>
            <person name="Cacciola S.O."/>
            <person name="Dionisio G."/>
        </authorList>
    </citation>
    <scope>NUCLEOTIDE SEQUENCE [LARGE SCALE GENOMIC DNA]</scope>
    <source>
        <strain evidence="3 4">VK10A</strain>
    </source>
</reference>
<protein>
    <submittedName>
        <fullName evidence="3">Uncharacterized protein</fullName>
    </submittedName>
</protein>
<dbReference type="AlphaFoldDB" id="A0ABD3G3Y2"/>
<dbReference type="PANTHER" id="PTHR33324:SF2">
    <property type="entry name" value="MYB_SANT-LIKE DNA-BINDING DOMAIN-CONTAINING PROTEIN"/>
    <property type="match status" value="1"/>
</dbReference>
<feature type="compositionally biased region" description="Pro residues" evidence="2">
    <location>
        <begin position="162"/>
        <end position="190"/>
    </location>
</feature>
<dbReference type="EMBL" id="JBIMZQ010000002">
    <property type="protein sequence ID" value="KAL3673833.1"/>
    <property type="molecule type" value="Genomic_DNA"/>
</dbReference>
<keyword evidence="4" id="KW-1185">Reference proteome</keyword>
<evidence type="ECO:0000256" key="1">
    <source>
        <dbReference type="SAM" id="Coils"/>
    </source>
</evidence>
<feature type="region of interest" description="Disordered" evidence="2">
    <location>
        <begin position="1"/>
        <end position="26"/>
    </location>
</feature>
<proteinExistence type="predicted"/>
<dbReference type="Proteomes" id="UP001632037">
    <property type="component" value="Unassembled WGS sequence"/>
</dbReference>
<name>A0ABD3G3Y2_9STRA</name>
<sequence>MHVKPSFFRARQAQQETKWTSDHVGPGGKSSMGVLLDWLAAPGNYDRWRHSTSVKKSHQPLADEIVGRLQAEGLVHRTAGQVQTKMSELEHSYREAAERLASTKRELQAAEGTPAERNLRRVLERHCRYFAQLQPIMQTTIDKVVDSPPPKRPRLTTKRKVVPPPVAAPVAPPAPVPAPAPARAASPPPAKKSYSLRERRGLEPMVEDMIWDFDNESVGGIRSPPTPPTPPTTRLVRKSKRRAMESISVMRLEEEEEEQHEHTLFRQSEKRNTPPEPVKKRPVLQSIEEIDLEKARVELTLRQLEVQMAQDNALVARAKARAQMLEHGVPRQEVERLMPLNV</sequence>
<feature type="compositionally biased region" description="Basic and acidic residues" evidence="2">
    <location>
        <begin position="259"/>
        <end position="279"/>
    </location>
</feature>
<dbReference type="PANTHER" id="PTHR33324">
    <property type="entry name" value="EXPRESSED PROTEIN"/>
    <property type="match status" value="1"/>
</dbReference>
<feature type="region of interest" description="Disordered" evidence="2">
    <location>
        <begin position="143"/>
        <end position="201"/>
    </location>
</feature>
<feature type="region of interest" description="Disordered" evidence="2">
    <location>
        <begin position="217"/>
        <end position="282"/>
    </location>
</feature>
<accession>A0ABD3G3Y2</accession>
<comment type="caution">
    <text evidence="3">The sequence shown here is derived from an EMBL/GenBank/DDBJ whole genome shotgun (WGS) entry which is preliminary data.</text>
</comment>
<evidence type="ECO:0000256" key="2">
    <source>
        <dbReference type="SAM" id="MobiDB-lite"/>
    </source>
</evidence>
<organism evidence="3 4">
    <name type="scientific">Phytophthora oleae</name>
    <dbReference type="NCBI Taxonomy" id="2107226"/>
    <lineage>
        <taxon>Eukaryota</taxon>
        <taxon>Sar</taxon>
        <taxon>Stramenopiles</taxon>
        <taxon>Oomycota</taxon>
        <taxon>Peronosporomycetes</taxon>
        <taxon>Peronosporales</taxon>
        <taxon>Peronosporaceae</taxon>
        <taxon>Phytophthora</taxon>
    </lineage>
</organism>
<feature type="coiled-coil region" evidence="1">
    <location>
        <begin position="287"/>
        <end position="321"/>
    </location>
</feature>
<keyword evidence="1" id="KW-0175">Coiled coil</keyword>
<gene>
    <name evidence="3" type="ORF">V7S43_001521</name>
</gene>
<feature type="coiled-coil region" evidence="1">
    <location>
        <begin position="86"/>
        <end position="113"/>
    </location>
</feature>
<evidence type="ECO:0000313" key="4">
    <source>
        <dbReference type="Proteomes" id="UP001632037"/>
    </source>
</evidence>
<evidence type="ECO:0000313" key="3">
    <source>
        <dbReference type="EMBL" id="KAL3673833.1"/>
    </source>
</evidence>